<dbReference type="CDD" id="cd00452">
    <property type="entry name" value="KDPG_aldolase"/>
    <property type="match status" value="1"/>
</dbReference>
<evidence type="ECO:0000256" key="6">
    <source>
        <dbReference type="ARBA" id="ARBA00023239"/>
    </source>
</evidence>
<dbReference type="NCBIfam" id="TIGR01182">
    <property type="entry name" value="eda"/>
    <property type="match status" value="1"/>
</dbReference>
<dbReference type="InterPro" id="IPR000887">
    <property type="entry name" value="Aldlse_KDPG_KHG"/>
</dbReference>
<evidence type="ECO:0000256" key="1">
    <source>
        <dbReference type="ARBA" id="ARBA00000654"/>
    </source>
</evidence>
<name>A0ABV7VBJ7_9PROT</name>
<dbReference type="Gene3D" id="3.20.20.70">
    <property type="entry name" value="Aldolase class I"/>
    <property type="match status" value="1"/>
</dbReference>
<dbReference type="NCBIfam" id="NF004325">
    <property type="entry name" value="PRK05718.1"/>
    <property type="match status" value="1"/>
</dbReference>
<evidence type="ECO:0000256" key="3">
    <source>
        <dbReference type="ARBA" id="ARBA00006906"/>
    </source>
</evidence>
<evidence type="ECO:0000256" key="7">
    <source>
        <dbReference type="ARBA" id="ARBA00023270"/>
    </source>
</evidence>
<comment type="subunit">
    <text evidence="4">Homotrimer.</text>
</comment>
<accession>A0ABV7VBJ7</accession>
<evidence type="ECO:0000256" key="2">
    <source>
        <dbReference type="ARBA" id="ARBA00004736"/>
    </source>
</evidence>
<sequence length="218" mass="21842">MPDKIAETAAATDRLFAGAPVIPVLVIEDAEQAVPLAKALVAGGLPVLEITLRSAAALEAIRRIAQGVPEAVVGAGTVLNPAQFAAAQLAGARFVIAPGSTDSLYAAAKDTGLTFVPAVATASEIMRALDHGFSRLKFFPAESSGGMAALKSFGGPFPAVKFCPTGGISEANLAAYSALPNVFAAGGSWLAPKDRVAAGDWAGITAIAKKAVATAKGS</sequence>
<dbReference type="PROSITE" id="PS00159">
    <property type="entry name" value="ALDOLASE_KDPG_KHG_1"/>
    <property type="match status" value="1"/>
</dbReference>
<dbReference type="InterPro" id="IPR031338">
    <property type="entry name" value="KDPG/KHG_AS_2"/>
</dbReference>
<gene>
    <name evidence="9" type="ORF">ACFOOQ_04415</name>
</gene>
<evidence type="ECO:0000313" key="9">
    <source>
        <dbReference type="EMBL" id="MFC3674775.1"/>
    </source>
</evidence>
<reference evidence="10" key="1">
    <citation type="journal article" date="2019" name="Int. J. Syst. Evol. Microbiol.">
        <title>The Global Catalogue of Microorganisms (GCM) 10K type strain sequencing project: providing services to taxonomists for standard genome sequencing and annotation.</title>
        <authorList>
            <consortium name="The Broad Institute Genomics Platform"/>
            <consortium name="The Broad Institute Genome Sequencing Center for Infectious Disease"/>
            <person name="Wu L."/>
            <person name="Ma J."/>
        </authorList>
    </citation>
    <scope>NUCLEOTIDE SEQUENCE [LARGE SCALE GENOMIC DNA]</scope>
    <source>
        <strain evidence="10">KCTC 42182</strain>
    </source>
</reference>
<keyword evidence="10" id="KW-1185">Reference proteome</keyword>
<organism evidence="9 10">
    <name type="scientific">Ferrovibrio xuzhouensis</name>
    <dbReference type="NCBI Taxonomy" id="1576914"/>
    <lineage>
        <taxon>Bacteria</taxon>
        <taxon>Pseudomonadati</taxon>
        <taxon>Pseudomonadota</taxon>
        <taxon>Alphaproteobacteria</taxon>
        <taxon>Rhodospirillales</taxon>
        <taxon>Rhodospirillaceae</taxon>
        <taxon>Ferrovibrio</taxon>
    </lineage>
</organism>
<keyword evidence="8" id="KW-0119">Carbohydrate metabolism</keyword>
<dbReference type="PROSITE" id="PS00160">
    <property type="entry name" value="ALDOLASE_KDPG_KHG_2"/>
    <property type="match status" value="1"/>
</dbReference>
<dbReference type="EC" id="4.1.2.14" evidence="5"/>
<comment type="caution">
    <text evidence="9">The sequence shown here is derived from an EMBL/GenBank/DDBJ whole genome shotgun (WGS) entry which is preliminary data.</text>
</comment>
<comment type="pathway">
    <text evidence="2">Carbohydrate acid metabolism; 2-dehydro-3-deoxy-D-gluconate degradation; D-glyceraldehyde 3-phosphate and pyruvate from 2-dehydro-3-deoxy-D-gluconate: step 2/2.</text>
</comment>
<proteinExistence type="inferred from homology"/>
<dbReference type="EMBL" id="JBHRYJ010000001">
    <property type="protein sequence ID" value="MFC3674775.1"/>
    <property type="molecule type" value="Genomic_DNA"/>
</dbReference>
<protein>
    <recommendedName>
        <fullName evidence="5">2-dehydro-3-deoxy-phosphogluconate aldolase</fullName>
        <ecNumber evidence="5">4.1.2.14</ecNumber>
    </recommendedName>
</protein>
<dbReference type="Proteomes" id="UP001595711">
    <property type="component" value="Unassembled WGS sequence"/>
</dbReference>
<dbReference type="InterPro" id="IPR013785">
    <property type="entry name" value="Aldolase_TIM"/>
</dbReference>
<dbReference type="Pfam" id="PF01081">
    <property type="entry name" value="Aldolase"/>
    <property type="match status" value="1"/>
</dbReference>
<comment type="catalytic activity">
    <reaction evidence="1">
        <text>2-dehydro-3-deoxy-6-phospho-D-gluconate = D-glyceraldehyde 3-phosphate + pyruvate</text>
        <dbReference type="Rhea" id="RHEA:17089"/>
        <dbReference type="ChEBI" id="CHEBI:15361"/>
        <dbReference type="ChEBI" id="CHEBI:57569"/>
        <dbReference type="ChEBI" id="CHEBI:59776"/>
        <dbReference type="EC" id="4.1.2.14"/>
    </reaction>
</comment>
<keyword evidence="7" id="KW-0704">Schiff base</keyword>
<evidence type="ECO:0000256" key="4">
    <source>
        <dbReference type="ARBA" id="ARBA00011233"/>
    </source>
</evidence>
<keyword evidence="6 9" id="KW-0456">Lyase</keyword>
<dbReference type="InterPro" id="IPR031337">
    <property type="entry name" value="KDPG/KHG_AS_1"/>
</dbReference>
<dbReference type="GO" id="GO:0008675">
    <property type="term" value="F:2-dehydro-3-deoxy-phosphogluconate aldolase activity"/>
    <property type="evidence" value="ECO:0007669"/>
    <property type="project" value="UniProtKB-EC"/>
</dbReference>
<dbReference type="PANTHER" id="PTHR30246:SF1">
    <property type="entry name" value="2-DEHYDRO-3-DEOXY-6-PHOSPHOGALACTONATE ALDOLASE-RELATED"/>
    <property type="match status" value="1"/>
</dbReference>
<dbReference type="PANTHER" id="PTHR30246">
    <property type="entry name" value="2-KETO-3-DEOXY-6-PHOSPHOGLUCONATE ALDOLASE"/>
    <property type="match status" value="1"/>
</dbReference>
<dbReference type="GO" id="GO:0008700">
    <property type="term" value="F:(R,S)-4-hydroxy-2-oxoglutarate aldolase activity"/>
    <property type="evidence" value="ECO:0007669"/>
    <property type="project" value="UniProtKB-EC"/>
</dbReference>
<dbReference type="RefSeq" id="WP_379722217.1">
    <property type="nucleotide sequence ID" value="NZ_JBHRYJ010000001.1"/>
</dbReference>
<evidence type="ECO:0000313" key="10">
    <source>
        <dbReference type="Proteomes" id="UP001595711"/>
    </source>
</evidence>
<evidence type="ECO:0000256" key="8">
    <source>
        <dbReference type="ARBA" id="ARBA00023277"/>
    </source>
</evidence>
<dbReference type="SUPFAM" id="SSF51569">
    <property type="entry name" value="Aldolase"/>
    <property type="match status" value="1"/>
</dbReference>
<evidence type="ECO:0000256" key="5">
    <source>
        <dbReference type="ARBA" id="ARBA00013063"/>
    </source>
</evidence>
<comment type="similarity">
    <text evidence="3">Belongs to the KHG/KDPG aldolase family.</text>
</comment>